<dbReference type="AlphaFoldDB" id="A0A0B6X9F5"/>
<name>A0A0B6X9F5_XENBV</name>
<gene>
    <name evidence="1" type="ORF">XBW1_1976</name>
</gene>
<dbReference type="Proteomes" id="UP000032930">
    <property type="component" value="Chromosome"/>
</dbReference>
<evidence type="ECO:0000313" key="2">
    <source>
        <dbReference type="Proteomes" id="UP000032930"/>
    </source>
</evidence>
<organism evidence="1 2">
    <name type="scientific">Xenorhabdus bovienii</name>
    <name type="common">Xenorhabdus nematophila subsp. bovienii</name>
    <dbReference type="NCBI Taxonomy" id="40576"/>
    <lineage>
        <taxon>Bacteria</taxon>
        <taxon>Pseudomonadati</taxon>
        <taxon>Pseudomonadota</taxon>
        <taxon>Gammaproteobacteria</taxon>
        <taxon>Enterobacterales</taxon>
        <taxon>Morganellaceae</taxon>
        <taxon>Xenorhabdus</taxon>
    </lineage>
</organism>
<dbReference type="RefSeq" id="WP_046336645.1">
    <property type="nucleotide sequence ID" value="NZ_CAWMEF010000001.1"/>
</dbReference>
<evidence type="ECO:0000313" key="1">
    <source>
        <dbReference type="EMBL" id="CDM89333.1"/>
    </source>
</evidence>
<dbReference type="KEGG" id="xbv:XBW1_1976"/>
<protein>
    <submittedName>
        <fullName evidence="1">Uncharacterized protein</fullName>
    </submittedName>
</protein>
<sequence>MKFVVKNISYLSNYMPPEDIEVELRIFTDENSRNFFTAWVEFPYSDNLSLGEIKEKAVEKAKEKFKTVFSQI</sequence>
<dbReference type="EMBL" id="FO818637">
    <property type="protein sequence ID" value="CDM89333.1"/>
    <property type="molecule type" value="Genomic_DNA"/>
</dbReference>
<reference evidence="1 2" key="1">
    <citation type="submission" date="2014-02" db="EMBL/GenBank/DDBJ databases">
        <authorList>
            <person name="Genoscope - CEA"/>
        </authorList>
    </citation>
    <scope>NUCLEOTIDE SEQUENCE [LARGE SCALE GENOMIC DNA]</scope>
    <source>
        <strain evidence="1 2">CS03</strain>
    </source>
</reference>
<accession>A0A0B6X9F5</accession>
<proteinExistence type="predicted"/>